<dbReference type="NCBIfam" id="TIGR04183">
    <property type="entry name" value="Por_Secre_tail"/>
    <property type="match status" value="1"/>
</dbReference>
<reference evidence="2 3" key="1">
    <citation type="submission" date="2020-12" db="EMBL/GenBank/DDBJ databases">
        <title>Bacterial novel species Pedobacter sp. SD-b isolated from soil.</title>
        <authorList>
            <person name="Jung H.-Y."/>
        </authorList>
    </citation>
    <scope>NUCLEOTIDE SEQUENCE [LARGE SCALE GENOMIC DNA]</scope>
    <source>
        <strain evidence="2 3">SD-b</strain>
    </source>
</reference>
<name>A0ABS1BMS2_9SPHI</name>
<organism evidence="2 3">
    <name type="scientific">Pedobacter segetis</name>
    <dbReference type="NCBI Taxonomy" id="2793069"/>
    <lineage>
        <taxon>Bacteria</taxon>
        <taxon>Pseudomonadati</taxon>
        <taxon>Bacteroidota</taxon>
        <taxon>Sphingobacteriia</taxon>
        <taxon>Sphingobacteriales</taxon>
        <taxon>Sphingobacteriaceae</taxon>
        <taxon>Pedobacter</taxon>
    </lineage>
</organism>
<proteinExistence type="predicted"/>
<keyword evidence="3" id="KW-1185">Reference proteome</keyword>
<dbReference type="InterPro" id="IPR026444">
    <property type="entry name" value="Secre_tail"/>
</dbReference>
<comment type="caution">
    <text evidence="2">The sequence shown here is derived from an EMBL/GenBank/DDBJ whole genome shotgun (WGS) entry which is preliminary data.</text>
</comment>
<dbReference type="Pfam" id="PF18962">
    <property type="entry name" value="Por_Secre_tail"/>
    <property type="match status" value="1"/>
</dbReference>
<accession>A0ABS1BMS2</accession>
<evidence type="ECO:0000313" key="3">
    <source>
        <dbReference type="Proteomes" id="UP000660024"/>
    </source>
</evidence>
<evidence type="ECO:0000259" key="1">
    <source>
        <dbReference type="Pfam" id="PF18962"/>
    </source>
</evidence>
<protein>
    <submittedName>
        <fullName evidence="2">T9SS type A sorting domain-containing protein</fullName>
    </submittedName>
</protein>
<sequence>MAALFAVCCSNTNAQTVVYQEGFGSAAVAEGSYSGGTSTVPGSPSQATYTTQATKIASIVADAETSGNYVISYGTQGSNSKDGIMTSFSKVNPNYKTTLSDNTGNVTFTINMRAFGQLTTYNTSGGKGMMFVIGSNVEDVFTTSTSGYAILFQKSTTSNTNNEVRFVSFSNGVFNNTVFVDLASSGPLASTTNSISVKLVYRPNDPTNNWQFNVKQNSSAAFEDPETVDYSMGGVTATFNDNTYTGTPLLGFGLLATRQNNASAVVINADNLKIATDATLPIKLTSFTGNYLNNGVNLKWETASELNTDKFEIERLEDGSFKFLGTVKASGNSSSSKTYSYIDRNPLSGTNYYRLKTIDKDGSFEYNKEIAVNIKDLSQTNAISYPNPATTSLNIAVPSNFVGSFKVTLTNLNGQKVKELDTNSFSYHLDVTTFKRGIYILTIADSKGNKSSKEVQLK</sequence>
<dbReference type="Proteomes" id="UP000660024">
    <property type="component" value="Unassembled WGS sequence"/>
</dbReference>
<evidence type="ECO:0000313" key="2">
    <source>
        <dbReference type="EMBL" id="MBK0384072.1"/>
    </source>
</evidence>
<gene>
    <name evidence="2" type="ORF">I5M32_13970</name>
</gene>
<feature type="domain" description="Secretion system C-terminal sorting" evidence="1">
    <location>
        <begin position="385"/>
        <end position="453"/>
    </location>
</feature>
<dbReference type="EMBL" id="JAEHFY010000021">
    <property type="protein sequence ID" value="MBK0384072.1"/>
    <property type="molecule type" value="Genomic_DNA"/>
</dbReference>